<evidence type="ECO:0000259" key="7">
    <source>
        <dbReference type="Pfam" id="PF08281"/>
    </source>
</evidence>
<feature type="domain" description="RNA polymerase sigma-70 region 2" evidence="6">
    <location>
        <begin position="24"/>
        <end position="91"/>
    </location>
</feature>
<keyword evidence="9" id="KW-1185">Reference proteome</keyword>
<dbReference type="GO" id="GO:0006352">
    <property type="term" value="P:DNA-templated transcription initiation"/>
    <property type="evidence" value="ECO:0007669"/>
    <property type="project" value="InterPro"/>
</dbReference>
<sequence>MEAVTDNALMLKVKAGDTDRLGLLFERYHRALYSFFYRLTSSSEVSEDLVQNVFLRMLKYRHTYTGEGEFKTWMYHLARNVHADHYQKNKRLGFADDFTNLENKLRDDFSVEEQTRQNEEMHLLQTALSQLEVEKREVLVLSRFQGLKYKEIADLFGCTEGAIKVRAFRALDELKAIYLKLEKQEIA</sequence>
<dbReference type="InterPro" id="IPR036388">
    <property type="entry name" value="WH-like_DNA-bd_sf"/>
</dbReference>
<dbReference type="GO" id="GO:0016987">
    <property type="term" value="F:sigma factor activity"/>
    <property type="evidence" value="ECO:0007669"/>
    <property type="project" value="UniProtKB-KW"/>
</dbReference>
<evidence type="ECO:0000256" key="5">
    <source>
        <dbReference type="ARBA" id="ARBA00023163"/>
    </source>
</evidence>
<reference evidence="8 9" key="1">
    <citation type="submission" date="2019-07" db="EMBL/GenBank/DDBJ databases">
        <title>Whole genome shotgun sequence of Adhaeribacter aerolatus NBRC 106133.</title>
        <authorList>
            <person name="Hosoyama A."/>
            <person name="Uohara A."/>
            <person name="Ohji S."/>
            <person name="Ichikawa N."/>
        </authorList>
    </citation>
    <scope>NUCLEOTIDE SEQUENCE [LARGE SCALE GENOMIC DNA]</scope>
    <source>
        <strain evidence="8 9">NBRC 106133</strain>
    </source>
</reference>
<protein>
    <submittedName>
        <fullName evidence="8">DNA-directed RNA polymerase sigma-70 factor</fullName>
    </submittedName>
</protein>
<proteinExistence type="inferred from homology"/>
<evidence type="ECO:0000313" key="8">
    <source>
        <dbReference type="EMBL" id="GEO04926.1"/>
    </source>
</evidence>
<keyword evidence="8" id="KW-0240">DNA-directed RNA polymerase</keyword>
<dbReference type="InterPro" id="IPR013249">
    <property type="entry name" value="RNA_pol_sigma70_r4_t2"/>
</dbReference>
<evidence type="ECO:0000256" key="3">
    <source>
        <dbReference type="ARBA" id="ARBA00023082"/>
    </source>
</evidence>
<dbReference type="NCBIfam" id="TIGR02937">
    <property type="entry name" value="sigma70-ECF"/>
    <property type="match status" value="1"/>
</dbReference>
<dbReference type="InterPro" id="IPR014284">
    <property type="entry name" value="RNA_pol_sigma-70_dom"/>
</dbReference>
<dbReference type="Pfam" id="PF08281">
    <property type="entry name" value="Sigma70_r4_2"/>
    <property type="match status" value="1"/>
</dbReference>
<comment type="similarity">
    <text evidence="1">Belongs to the sigma-70 factor family. ECF subfamily.</text>
</comment>
<name>A0A512AZ10_9BACT</name>
<feature type="domain" description="RNA polymerase sigma factor 70 region 4 type 2" evidence="7">
    <location>
        <begin position="123"/>
        <end position="173"/>
    </location>
</feature>
<dbReference type="Gene3D" id="1.10.1740.10">
    <property type="match status" value="1"/>
</dbReference>
<dbReference type="PANTHER" id="PTHR43133">
    <property type="entry name" value="RNA POLYMERASE ECF-TYPE SIGMA FACTO"/>
    <property type="match status" value="1"/>
</dbReference>
<evidence type="ECO:0000256" key="2">
    <source>
        <dbReference type="ARBA" id="ARBA00023015"/>
    </source>
</evidence>
<dbReference type="AlphaFoldDB" id="A0A512AZ10"/>
<dbReference type="InterPro" id="IPR013325">
    <property type="entry name" value="RNA_pol_sigma_r2"/>
</dbReference>
<dbReference type="SUPFAM" id="SSF88946">
    <property type="entry name" value="Sigma2 domain of RNA polymerase sigma factors"/>
    <property type="match status" value="1"/>
</dbReference>
<dbReference type="Gene3D" id="1.10.10.10">
    <property type="entry name" value="Winged helix-like DNA-binding domain superfamily/Winged helix DNA-binding domain"/>
    <property type="match status" value="1"/>
</dbReference>
<dbReference type="PANTHER" id="PTHR43133:SF8">
    <property type="entry name" value="RNA POLYMERASE SIGMA FACTOR HI_1459-RELATED"/>
    <property type="match status" value="1"/>
</dbReference>
<dbReference type="GO" id="GO:0003677">
    <property type="term" value="F:DNA binding"/>
    <property type="evidence" value="ECO:0007669"/>
    <property type="project" value="UniProtKB-KW"/>
</dbReference>
<evidence type="ECO:0000259" key="6">
    <source>
        <dbReference type="Pfam" id="PF04542"/>
    </source>
</evidence>
<gene>
    <name evidence="8" type="ORF">AAE02nite_25900</name>
</gene>
<dbReference type="CDD" id="cd06171">
    <property type="entry name" value="Sigma70_r4"/>
    <property type="match status" value="1"/>
</dbReference>
<accession>A0A512AZ10</accession>
<keyword evidence="2" id="KW-0805">Transcription regulation</keyword>
<dbReference type="InterPro" id="IPR039425">
    <property type="entry name" value="RNA_pol_sigma-70-like"/>
</dbReference>
<dbReference type="Pfam" id="PF04542">
    <property type="entry name" value="Sigma70_r2"/>
    <property type="match status" value="1"/>
</dbReference>
<comment type="caution">
    <text evidence="8">The sequence shown here is derived from an EMBL/GenBank/DDBJ whole genome shotgun (WGS) entry which is preliminary data.</text>
</comment>
<dbReference type="InterPro" id="IPR013324">
    <property type="entry name" value="RNA_pol_sigma_r3/r4-like"/>
</dbReference>
<evidence type="ECO:0000256" key="4">
    <source>
        <dbReference type="ARBA" id="ARBA00023125"/>
    </source>
</evidence>
<dbReference type="SUPFAM" id="SSF88659">
    <property type="entry name" value="Sigma3 and sigma4 domains of RNA polymerase sigma factors"/>
    <property type="match status" value="1"/>
</dbReference>
<keyword evidence="4" id="KW-0238">DNA-binding</keyword>
<dbReference type="GO" id="GO:0000428">
    <property type="term" value="C:DNA-directed RNA polymerase complex"/>
    <property type="evidence" value="ECO:0007669"/>
    <property type="project" value="UniProtKB-KW"/>
</dbReference>
<keyword evidence="5" id="KW-0804">Transcription</keyword>
<dbReference type="Proteomes" id="UP000321532">
    <property type="component" value="Unassembled WGS sequence"/>
</dbReference>
<dbReference type="InterPro" id="IPR007627">
    <property type="entry name" value="RNA_pol_sigma70_r2"/>
</dbReference>
<keyword evidence="3" id="KW-0731">Sigma factor</keyword>
<evidence type="ECO:0000313" key="9">
    <source>
        <dbReference type="Proteomes" id="UP000321532"/>
    </source>
</evidence>
<evidence type="ECO:0000256" key="1">
    <source>
        <dbReference type="ARBA" id="ARBA00010641"/>
    </source>
</evidence>
<organism evidence="8 9">
    <name type="scientific">Adhaeribacter aerolatus</name>
    <dbReference type="NCBI Taxonomy" id="670289"/>
    <lineage>
        <taxon>Bacteria</taxon>
        <taxon>Pseudomonadati</taxon>
        <taxon>Bacteroidota</taxon>
        <taxon>Cytophagia</taxon>
        <taxon>Cytophagales</taxon>
        <taxon>Hymenobacteraceae</taxon>
        <taxon>Adhaeribacter</taxon>
    </lineage>
</organism>
<dbReference type="EMBL" id="BJYS01000018">
    <property type="protein sequence ID" value="GEO04926.1"/>
    <property type="molecule type" value="Genomic_DNA"/>
</dbReference>
<dbReference type="RefSeq" id="WP_246151018.1">
    <property type="nucleotide sequence ID" value="NZ_BJYS01000018.1"/>
</dbReference>